<keyword evidence="1" id="KW-0732">Signal</keyword>
<comment type="caution">
    <text evidence="3">The sequence shown here is derived from an EMBL/GenBank/DDBJ whole genome shotgun (WGS) entry which is preliminary data.</text>
</comment>
<sequence>MRLRAVGAALVLVLLAACRPASATVYYVDYAAGADSAAGTSATSAWRHAPGDRAATGSAGAAQLRAGDTVRFRGGVAYRGTILMPADGSTSAPIRYVGDEWGAAPAIFDGSDAVTSVERCPDAARCGNAPNWAQLSLISFKPPATALVKFFDDTGILYQGQYPAPPDPFFSDDIDSYAKFPVSAGAKVRGGELEWPDAAKRLAGNAEGTELSIWVQANQVTRRTLVGARGNVLVFIPGDVNPYTDRDGRYAIVGSPMLLDAAGQYASISPGKAVAWLRGGAAPTIGNGRFAIDLAGRSNIVIRGFAFEHFAGGNGAVREGVGVLNNGGASQGISIVNNKFRNSSLFNGQGVITLRNVNGLKITGNEIREIERGSGVRLGAAQDVTIENNRIERVGRTGIALLGVANSTIRGNRLAQITGVHGNAITLYLNNRGALVEANTVTKSTRPMTFHGDKSAPGPGDHNFVITHNVFVADADGIAALISWGANTRGVTITGNILIGPKGGIRLTPSDTGITIANNISSGLTVTGAQPGDWKVGGDRDVNARQMEATLAKAGPLPADVCASLKAAPGTAIGADWRCP</sequence>
<dbReference type="InterPro" id="IPR011050">
    <property type="entry name" value="Pectin_lyase_fold/virulence"/>
</dbReference>
<feature type="chain" id="PRO_5021223416" evidence="1">
    <location>
        <begin position="24"/>
        <end position="580"/>
    </location>
</feature>
<keyword evidence="4" id="KW-1185">Reference proteome</keyword>
<gene>
    <name evidence="3" type="ORF">EUV02_13280</name>
</gene>
<evidence type="ECO:0000259" key="2">
    <source>
        <dbReference type="Pfam" id="PF13229"/>
    </source>
</evidence>
<dbReference type="InterPro" id="IPR006626">
    <property type="entry name" value="PbH1"/>
</dbReference>
<feature type="domain" description="Right handed beta helix" evidence="2">
    <location>
        <begin position="352"/>
        <end position="519"/>
    </location>
</feature>
<dbReference type="EMBL" id="SIHO01000003">
    <property type="protein sequence ID" value="TFU01268.1"/>
    <property type="molecule type" value="Genomic_DNA"/>
</dbReference>
<dbReference type="Pfam" id="PF13229">
    <property type="entry name" value="Beta_helix"/>
    <property type="match status" value="1"/>
</dbReference>
<evidence type="ECO:0000313" key="4">
    <source>
        <dbReference type="Proteomes" id="UP000297737"/>
    </source>
</evidence>
<dbReference type="Proteomes" id="UP000297737">
    <property type="component" value="Unassembled WGS sequence"/>
</dbReference>
<protein>
    <submittedName>
        <fullName evidence="3">Right-handed parallel beta-helix repeat-containing protein</fullName>
    </submittedName>
</protein>
<dbReference type="AlphaFoldDB" id="A0A4Y9EKN4"/>
<dbReference type="Gene3D" id="2.160.20.10">
    <property type="entry name" value="Single-stranded right-handed beta-helix, Pectin lyase-like"/>
    <property type="match status" value="2"/>
</dbReference>
<dbReference type="NCBIfam" id="TIGR03804">
    <property type="entry name" value="para_beta_helix"/>
    <property type="match status" value="1"/>
</dbReference>
<dbReference type="PROSITE" id="PS51257">
    <property type="entry name" value="PROKAR_LIPOPROTEIN"/>
    <property type="match status" value="1"/>
</dbReference>
<evidence type="ECO:0000313" key="3">
    <source>
        <dbReference type="EMBL" id="TFU01268.1"/>
    </source>
</evidence>
<dbReference type="SUPFAM" id="SSF51126">
    <property type="entry name" value="Pectin lyase-like"/>
    <property type="match status" value="1"/>
</dbReference>
<proteinExistence type="predicted"/>
<reference evidence="3 4" key="1">
    <citation type="submission" date="2019-02" db="EMBL/GenBank/DDBJ databases">
        <title>Polymorphobacter sp. isolated from the lake at the Tibet of China.</title>
        <authorList>
            <person name="Li A."/>
        </authorList>
    </citation>
    <scope>NUCLEOTIDE SEQUENCE [LARGE SCALE GENOMIC DNA]</scope>
    <source>
        <strain evidence="3 4">DJ1R-1</strain>
    </source>
</reference>
<name>A0A4Y9EKN4_9SPHN</name>
<dbReference type="InterPro" id="IPR022441">
    <property type="entry name" value="Para_beta_helix_rpt-2"/>
</dbReference>
<feature type="signal peptide" evidence="1">
    <location>
        <begin position="1"/>
        <end position="23"/>
    </location>
</feature>
<organism evidence="3 4">
    <name type="scientific">Glacieibacterium arshaanense</name>
    <dbReference type="NCBI Taxonomy" id="2511025"/>
    <lineage>
        <taxon>Bacteria</taxon>
        <taxon>Pseudomonadati</taxon>
        <taxon>Pseudomonadota</taxon>
        <taxon>Alphaproteobacteria</taxon>
        <taxon>Sphingomonadales</taxon>
        <taxon>Sphingosinicellaceae</taxon>
        <taxon>Glacieibacterium</taxon>
    </lineage>
</organism>
<dbReference type="SMART" id="SM00710">
    <property type="entry name" value="PbH1"/>
    <property type="match status" value="8"/>
</dbReference>
<evidence type="ECO:0000256" key="1">
    <source>
        <dbReference type="SAM" id="SignalP"/>
    </source>
</evidence>
<accession>A0A4Y9EKN4</accession>
<dbReference type="OrthoDB" id="7594648at2"/>
<dbReference type="InterPro" id="IPR012334">
    <property type="entry name" value="Pectin_lyas_fold"/>
</dbReference>
<dbReference type="InterPro" id="IPR039448">
    <property type="entry name" value="Beta_helix"/>
</dbReference>